<dbReference type="Proteomes" id="UP001172630">
    <property type="component" value="Unassembled WGS sequence"/>
</dbReference>
<sequence>SQGRISPFDANENDPDGPTNSQELSSLKCDSPGVHRLASCILVSKFDTLIDAWRSKWPEETLV</sequence>
<evidence type="ECO:0000256" key="1">
    <source>
        <dbReference type="SAM" id="MobiDB-lite"/>
    </source>
</evidence>
<organism evidence="2 3">
    <name type="scientific">Rhizobium calliandrae</name>
    <dbReference type="NCBI Taxonomy" id="1312182"/>
    <lineage>
        <taxon>Bacteria</taxon>
        <taxon>Pseudomonadati</taxon>
        <taxon>Pseudomonadota</taxon>
        <taxon>Alphaproteobacteria</taxon>
        <taxon>Hyphomicrobiales</taxon>
        <taxon>Rhizobiaceae</taxon>
        <taxon>Rhizobium/Agrobacterium group</taxon>
        <taxon>Rhizobium</taxon>
    </lineage>
</organism>
<keyword evidence="3" id="KW-1185">Reference proteome</keyword>
<accession>A0ABT7KQM5</accession>
<protein>
    <submittedName>
        <fullName evidence="2">Uncharacterized protein</fullName>
    </submittedName>
</protein>
<feature type="region of interest" description="Disordered" evidence="1">
    <location>
        <begin position="1"/>
        <end position="27"/>
    </location>
</feature>
<name>A0ABT7KQM5_9HYPH</name>
<evidence type="ECO:0000313" key="2">
    <source>
        <dbReference type="EMBL" id="MDL2410931.1"/>
    </source>
</evidence>
<proteinExistence type="predicted"/>
<dbReference type="RefSeq" id="WP_285884958.1">
    <property type="nucleotide sequence ID" value="NZ_JARFYN010000166.1"/>
</dbReference>
<reference evidence="2" key="1">
    <citation type="submission" date="2023-06" db="EMBL/GenBank/DDBJ databases">
        <title>Phylogenetic Diversity of Rhizobium strains.</title>
        <authorList>
            <person name="Moura F.T."/>
            <person name="Helene L.C.F."/>
            <person name="Hungria M."/>
        </authorList>
    </citation>
    <scope>NUCLEOTIDE SEQUENCE</scope>
    <source>
        <strain evidence="2">CCGE524</strain>
    </source>
</reference>
<feature type="non-terminal residue" evidence="2">
    <location>
        <position position="1"/>
    </location>
</feature>
<evidence type="ECO:0000313" key="3">
    <source>
        <dbReference type="Proteomes" id="UP001172630"/>
    </source>
</evidence>
<dbReference type="EMBL" id="JARFYN010000166">
    <property type="protein sequence ID" value="MDL2410931.1"/>
    <property type="molecule type" value="Genomic_DNA"/>
</dbReference>
<comment type="caution">
    <text evidence="2">The sequence shown here is derived from an EMBL/GenBank/DDBJ whole genome shotgun (WGS) entry which is preliminary data.</text>
</comment>
<gene>
    <name evidence="2" type="ORF">PY650_36535</name>
</gene>